<dbReference type="EMBL" id="BPLR01013940">
    <property type="protein sequence ID" value="GIY64909.1"/>
    <property type="molecule type" value="Genomic_DNA"/>
</dbReference>
<protein>
    <submittedName>
        <fullName evidence="2">Uncharacterized protein</fullName>
    </submittedName>
</protein>
<dbReference type="Proteomes" id="UP001054945">
    <property type="component" value="Unassembled WGS sequence"/>
</dbReference>
<name>A0AAV4V5G8_CAEEX</name>
<sequence length="160" mass="17468">MQPGKTSIKRGPDGIRTSIPICLRGDRHVNLSKSPVGDVSLQTRLTALPLFINSPICKDILRYAYKKSNVALSTGRPHIKEKGSPLVNKSQSSRDTSQSGVIRGDFNRPVVITAGNSLCLPLHRRLQQNLGGLVFALGGRGVVCRRGKHRLNVGRTRLEP</sequence>
<evidence type="ECO:0000256" key="1">
    <source>
        <dbReference type="SAM" id="MobiDB-lite"/>
    </source>
</evidence>
<comment type="caution">
    <text evidence="2">The sequence shown here is derived from an EMBL/GenBank/DDBJ whole genome shotgun (WGS) entry which is preliminary data.</text>
</comment>
<evidence type="ECO:0000313" key="3">
    <source>
        <dbReference type="Proteomes" id="UP001054945"/>
    </source>
</evidence>
<dbReference type="AlphaFoldDB" id="A0AAV4V5G8"/>
<keyword evidence="3" id="KW-1185">Reference proteome</keyword>
<feature type="region of interest" description="Disordered" evidence="1">
    <location>
        <begin position="76"/>
        <end position="100"/>
    </location>
</feature>
<accession>A0AAV4V5G8</accession>
<proteinExistence type="predicted"/>
<reference evidence="2 3" key="1">
    <citation type="submission" date="2021-06" db="EMBL/GenBank/DDBJ databases">
        <title>Caerostris extrusa draft genome.</title>
        <authorList>
            <person name="Kono N."/>
            <person name="Arakawa K."/>
        </authorList>
    </citation>
    <scope>NUCLEOTIDE SEQUENCE [LARGE SCALE GENOMIC DNA]</scope>
</reference>
<organism evidence="2 3">
    <name type="scientific">Caerostris extrusa</name>
    <name type="common">Bark spider</name>
    <name type="synonym">Caerostris bankana</name>
    <dbReference type="NCBI Taxonomy" id="172846"/>
    <lineage>
        <taxon>Eukaryota</taxon>
        <taxon>Metazoa</taxon>
        <taxon>Ecdysozoa</taxon>
        <taxon>Arthropoda</taxon>
        <taxon>Chelicerata</taxon>
        <taxon>Arachnida</taxon>
        <taxon>Araneae</taxon>
        <taxon>Araneomorphae</taxon>
        <taxon>Entelegynae</taxon>
        <taxon>Araneoidea</taxon>
        <taxon>Araneidae</taxon>
        <taxon>Caerostris</taxon>
    </lineage>
</organism>
<evidence type="ECO:0000313" key="2">
    <source>
        <dbReference type="EMBL" id="GIY64909.1"/>
    </source>
</evidence>
<gene>
    <name evidence="2" type="ORF">CEXT_778601</name>
</gene>
<feature type="compositionally biased region" description="Polar residues" evidence="1">
    <location>
        <begin position="87"/>
        <end position="100"/>
    </location>
</feature>